<proteinExistence type="predicted"/>
<evidence type="ECO:0000313" key="3">
    <source>
        <dbReference type="Proteomes" id="UP000243579"/>
    </source>
</evidence>
<reference evidence="2 3" key="1">
    <citation type="journal article" date="2014" name="Genome Biol. Evol.">
        <title>The secreted proteins of Achlya hypogyna and Thraustotheca clavata identify the ancestral oomycete secretome and reveal gene acquisitions by horizontal gene transfer.</title>
        <authorList>
            <person name="Misner I."/>
            <person name="Blouin N."/>
            <person name="Leonard G."/>
            <person name="Richards T.A."/>
            <person name="Lane C.E."/>
        </authorList>
    </citation>
    <scope>NUCLEOTIDE SEQUENCE [LARGE SCALE GENOMIC DNA]</scope>
    <source>
        <strain evidence="2 3">ATCC 48635</strain>
    </source>
</reference>
<evidence type="ECO:0000256" key="1">
    <source>
        <dbReference type="SAM" id="SignalP"/>
    </source>
</evidence>
<dbReference type="Proteomes" id="UP000243579">
    <property type="component" value="Unassembled WGS sequence"/>
</dbReference>
<gene>
    <name evidence="2" type="ORF">ACHHYP_20518</name>
</gene>
<name>A0A1V9YK12_ACHHY</name>
<keyword evidence="3" id="KW-1185">Reference proteome</keyword>
<dbReference type="AlphaFoldDB" id="A0A1V9YK12"/>
<comment type="caution">
    <text evidence="2">The sequence shown here is derived from an EMBL/GenBank/DDBJ whole genome shotgun (WGS) entry which is preliminary data.</text>
</comment>
<evidence type="ECO:0000313" key="2">
    <source>
        <dbReference type="EMBL" id="OQR86050.1"/>
    </source>
</evidence>
<protein>
    <submittedName>
        <fullName evidence="2">Uncharacterized protein</fullName>
    </submittedName>
</protein>
<organism evidence="2 3">
    <name type="scientific">Achlya hypogyna</name>
    <name type="common">Oomycete</name>
    <name type="synonym">Protoachlya hypogyna</name>
    <dbReference type="NCBI Taxonomy" id="1202772"/>
    <lineage>
        <taxon>Eukaryota</taxon>
        <taxon>Sar</taxon>
        <taxon>Stramenopiles</taxon>
        <taxon>Oomycota</taxon>
        <taxon>Saprolegniomycetes</taxon>
        <taxon>Saprolegniales</taxon>
        <taxon>Achlyaceae</taxon>
        <taxon>Achlya</taxon>
    </lineage>
</organism>
<dbReference type="EMBL" id="JNBR01001539">
    <property type="protein sequence ID" value="OQR86050.1"/>
    <property type="molecule type" value="Genomic_DNA"/>
</dbReference>
<sequence length="545" mass="61201">MKLTFAKEARLSLGCAAVLLQSGEVVGCRCEPYSYTNKWLLNVHEWDVAVEAEIAHIRALPGDASEWVTDKRCLATSGIYTNDSVTVMPGVGAKLADRSLNVGLSTVGDLALLSNVDIDSVALASKGVSTRRLFTLRSTARLATIGTYVDVSVDHRQARNPYLSRYGASWEMKIANSPALSKFASVKSLIHHIVKASQHIMEGTKYHDNGYWYHDALPQLRARCTMEWLAATNLLDRWVRPELDLNKGTVFAGRPVGNSPELMPWDSSLNKDLKDQLKRHVMFTYGFNSDDPRKFSKATPQSIEDAVRRLLLPSDDPAVGAPSGRHIVEDVVKCTGRNLLAIIDADGAVVHGLGKVRTHLPRHGKEEELEEAKQQVPLQSERCIHESQPKVIDALEILKFYHANGRNQTHSARHFQANGFPSLNQSTVSRFVRDGAKWRYLAEKEKMLDVVRVRAARLPRFDAALSMWHERTELSEGWSLMQFKARNNLRVHRFYGEAAAISVKDVDKKRARLRVLLTCASDHGYDINDITISMRRLSFTHLYLI</sequence>
<dbReference type="OrthoDB" id="226265at2759"/>
<accession>A0A1V9YK12</accession>
<feature type="signal peptide" evidence="1">
    <location>
        <begin position="1"/>
        <end position="27"/>
    </location>
</feature>
<keyword evidence="1" id="KW-0732">Signal</keyword>
<feature type="chain" id="PRO_5012212847" evidence="1">
    <location>
        <begin position="28"/>
        <end position="545"/>
    </location>
</feature>